<evidence type="ECO:0000313" key="1">
    <source>
        <dbReference type="Proteomes" id="UP000887579"/>
    </source>
</evidence>
<protein>
    <submittedName>
        <fullName evidence="2">C-type lectin domain-containing protein</fullName>
    </submittedName>
</protein>
<name>A0AC34GBB1_9BILA</name>
<dbReference type="Proteomes" id="UP000887579">
    <property type="component" value="Unplaced"/>
</dbReference>
<dbReference type="WBParaSite" id="ES5_v2.g27001.t1">
    <property type="protein sequence ID" value="ES5_v2.g27001.t1"/>
    <property type="gene ID" value="ES5_v2.g27001"/>
</dbReference>
<reference evidence="2" key="1">
    <citation type="submission" date="2022-11" db="UniProtKB">
        <authorList>
            <consortium name="WormBaseParasite"/>
        </authorList>
    </citation>
    <scope>IDENTIFICATION</scope>
</reference>
<organism evidence="1 2">
    <name type="scientific">Panagrolaimus sp. ES5</name>
    <dbReference type="NCBI Taxonomy" id="591445"/>
    <lineage>
        <taxon>Eukaryota</taxon>
        <taxon>Metazoa</taxon>
        <taxon>Ecdysozoa</taxon>
        <taxon>Nematoda</taxon>
        <taxon>Chromadorea</taxon>
        <taxon>Rhabditida</taxon>
        <taxon>Tylenchina</taxon>
        <taxon>Panagrolaimomorpha</taxon>
        <taxon>Panagrolaimoidea</taxon>
        <taxon>Panagrolaimidae</taxon>
        <taxon>Panagrolaimus</taxon>
    </lineage>
</organism>
<proteinExistence type="predicted"/>
<sequence>MPGVSNSCYGGQFTGTWSEAEENCKEQGAHLVSIHSRDEQDLIATMVGLVDDWFWIGLYSIDDSHNWIYSDGTPYDYMNWHKGYPGNGNYECVNIDRDGTWLNDASCNRNGYAFCRKDILLH</sequence>
<evidence type="ECO:0000313" key="2">
    <source>
        <dbReference type="WBParaSite" id="ES5_v2.g27001.t1"/>
    </source>
</evidence>
<accession>A0AC34GBB1</accession>